<comment type="catalytic activity">
    <reaction evidence="9">
        <text>an acyl phosphate + H2O = a carboxylate + phosphate + H(+)</text>
        <dbReference type="Rhea" id="RHEA:14965"/>
        <dbReference type="ChEBI" id="CHEBI:15377"/>
        <dbReference type="ChEBI" id="CHEBI:15378"/>
        <dbReference type="ChEBI" id="CHEBI:29067"/>
        <dbReference type="ChEBI" id="CHEBI:43474"/>
        <dbReference type="ChEBI" id="CHEBI:59918"/>
        <dbReference type="EC" id="3.6.1.7"/>
    </reaction>
</comment>
<dbReference type="EMBL" id="BAHC01000130">
    <property type="protein sequence ID" value="GAB91400.1"/>
    <property type="molecule type" value="Genomic_DNA"/>
</dbReference>
<keyword evidence="9" id="KW-0378">Hydrolase</keyword>
<dbReference type="GO" id="GO:0008270">
    <property type="term" value="F:zinc ion binding"/>
    <property type="evidence" value="ECO:0007669"/>
    <property type="project" value="UniProtKB-KW"/>
</dbReference>
<dbReference type="PROSITE" id="PS00150">
    <property type="entry name" value="ACYLPHOSPHATASE_1"/>
    <property type="match status" value="1"/>
</dbReference>
<evidence type="ECO:0000256" key="8">
    <source>
        <dbReference type="PIRNR" id="PIRNR006256"/>
    </source>
</evidence>
<dbReference type="Pfam" id="PF22521">
    <property type="entry name" value="HypF_C_2"/>
    <property type="match status" value="1"/>
</dbReference>
<dbReference type="PROSITE" id="PS51160">
    <property type="entry name" value="ACYLPHOSPHATASE_3"/>
    <property type="match status" value="1"/>
</dbReference>
<dbReference type="InterPro" id="IPR017945">
    <property type="entry name" value="DHBP_synth_RibB-like_a/b_dom"/>
</dbReference>
<evidence type="ECO:0000256" key="6">
    <source>
        <dbReference type="ARBA" id="ARBA00022833"/>
    </source>
</evidence>
<dbReference type="Gene3D" id="3.30.110.120">
    <property type="match status" value="1"/>
</dbReference>
<feature type="active site" evidence="9">
    <location>
        <position position="22"/>
    </location>
</feature>
<dbReference type="Pfam" id="PF17788">
    <property type="entry name" value="HypF_C"/>
    <property type="match status" value="1"/>
</dbReference>
<dbReference type="InterPro" id="IPR006070">
    <property type="entry name" value="Sua5-like_dom"/>
</dbReference>
<keyword evidence="3" id="KW-0436">Ligase</keyword>
<dbReference type="OrthoDB" id="9808093at2"/>
<feature type="domain" description="Acylphosphatase-like" evidence="10">
    <location>
        <begin position="7"/>
        <end position="93"/>
    </location>
</feature>
<comment type="similarity">
    <text evidence="2 8">Belongs to the carbamoyltransferase HypF family.</text>
</comment>
<dbReference type="Pfam" id="PF07503">
    <property type="entry name" value="zf-HYPF"/>
    <property type="match status" value="2"/>
</dbReference>
<dbReference type="InterPro" id="IPR011125">
    <property type="entry name" value="Znf_HypF"/>
</dbReference>
<dbReference type="eggNOG" id="COG0068">
    <property type="taxonomic scope" value="Bacteria"/>
</dbReference>
<dbReference type="Pfam" id="PF00708">
    <property type="entry name" value="Acylphosphatase"/>
    <property type="match status" value="1"/>
</dbReference>
<dbReference type="RefSeq" id="WP_006334842.1">
    <property type="nucleotide sequence ID" value="NZ_BAHC01000130.1"/>
</dbReference>
<protein>
    <recommendedName>
        <fullName evidence="8">Carbamoyltransferase</fullName>
        <ecNumber evidence="8">6.2.-.-</ecNumber>
    </recommendedName>
</protein>
<dbReference type="EC" id="6.2.-.-" evidence="8"/>
<evidence type="ECO:0000256" key="5">
    <source>
        <dbReference type="ARBA" id="ARBA00022771"/>
    </source>
</evidence>
<evidence type="ECO:0000256" key="7">
    <source>
        <dbReference type="ARBA" id="ARBA00048220"/>
    </source>
</evidence>
<keyword evidence="6" id="KW-0862">Zinc</keyword>
<reference evidence="12 13" key="1">
    <citation type="submission" date="2012-08" db="EMBL/GenBank/DDBJ databases">
        <title>Whole genome shotgun sequence of Gordonia rhizosphera NBRC 16068.</title>
        <authorList>
            <person name="Takarada H."/>
            <person name="Isaki S."/>
            <person name="Hosoyama A."/>
            <person name="Tsuchikane K."/>
            <person name="Katsumata H."/>
            <person name="Baba S."/>
            <person name="Ohji S."/>
            <person name="Yamazaki S."/>
            <person name="Fujita N."/>
        </authorList>
    </citation>
    <scope>NUCLEOTIDE SEQUENCE [LARGE SCALE GENOMIC DNA]</scope>
    <source>
        <strain evidence="12 13">NBRC 16068</strain>
    </source>
</reference>
<dbReference type="UniPathway" id="UPA00335"/>
<feature type="domain" description="YrdC-like" evidence="11">
    <location>
        <begin position="200"/>
        <end position="389"/>
    </location>
</feature>
<proteinExistence type="inferred from homology"/>
<evidence type="ECO:0000256" key="1">
    <source>
        <dbReference type="ARBA" id="ARBA00004711"/>
    </source>
</evidence>
<dbReference type="AlphaFoldDB" id="K6VWX2"/>
<dbReference type="GO" id="GO:0003725">
    <property type="term" value="F:double-stranded RNA binding"/>
    <property type="evidence" value="ECO:0007669"/>
    <property type="project" value="InterPro"/>
</dbReference>
<dbReference type="PROSITE" id="PS51163">
    <property type="entry name" value="YRDC"/>
    <property type="match status" value="1"/>
</dbReference>
<evidence type="ECO:0000313" key="12">
    <source>
        <dbReference type="EMBL" id="GAB91400.1"/>
    </source>
</evidence>
<dbReference type="GO" id="GO:0016743">
    <property type="term" value="F:carboxyl- or carbamoyltransferase activity"/>
    <property type="evidence" value="ECO:0007669"/>
    <property type="project" value="UniProtKB-UniRule"/>
</dbReference>
<dbReference type="NCBIfam" id="TIGR00143">
    <property type="entry name" value="hypF"/>
    <property type="match status" value="1"/>
</dbReference>
<organism evidence="12 13">
    <name type="scientific">Gordonia rhizosphera NBRC 16068</name>
    <dbReference type="NCBI Taxonomy" id="1108045"/>
    <lineage>
        <taxon>Bacteria</taxon>
        <taxon>Bacillati</taxon>
        <taxon>Actinomycetota</taxon>
        <taxon>Actinomycetes</taxon>
        <taxon>Mycobacteriales</taxon>
        <taxon>Gordoniaceae</taxon>
        <taxon>Gordonia</taxon>
    </lineage>
</organism>
<evidence type="ECO:0000256" key="2">
    <source>
        <dbReference type="ARBA" id="ARBA00008097"/>
    </source>
</evidence>
<evidence type="ECO:0000256" key="4">
    <source>
        <dbReference type="ARBA" id="ARBA00022723"/>
    </source>
</evidence>
<keyword evidence="4" id="KW-0479">Metal-binding</keyword>
<keyword evidence="5" id="KW-0863">Zinc-finger</keyword>
<comment type="caution">
    <text evidence="12">The sequence shown here is derived from an EMBL/GenBank/DDBJ whole genome shotgun (WGS) entry which is preliminary data.</text>
</comment>
<dbReference type="Gene3D" id="3.30.420.360">
    <property type="match status" value="1"/>
</dbReference>
<dbReference type="InterPro" id="IPR001792">
    <property type="entry name" value="Acylphosphatase-like_dom"/>
</dbReference>
<dbReference type="GO" id="GO:0016874">
    <property type="term" value="F:ligase activity"/>
    <property type="evidence" value="ECO:0007669"/>
    <property type="project" value="UniProtKB-UniRule"/>
</dbReference>
<dbReference type="Gene3D" id="3.30.420.40">
    <property type="match status" value="1"/>
</dbReference>
<evidence type="ECO:0000259" key="11">
    <source>
        <dbReference type="PROSITE" id="PS51163"/>
    </source>
</evidence>
<dbReference type="PIRSF" id="PIRSF006256">
    <property type="entry name" value="CMPcnvr_hdrg_mat"/>
    <property type="match status" value="1"/>
</dbReference>
<dbReference type="Pfam" id="PF01300">
    <property type="entry name" value="Sua5_yciO_yrdC"/>
    <property type="match status" value="1"/>
</dbReference>
<dbReference type="InterPro" id="IPR017968">
    <property type="entry name" value="Acylphosphatase_CS"/>
</dbReference>
<dbReference type="InterPro" id="IPR004421">
    <property type="entry name" value="Carbamoyltransferase_HypF"/>
</dbReference>
<comment type="catalytic activity">
    <reaction evidence="7">
        <text>C-terminal L-cysteinyl-[HypE protein] + carbamoyl phosphate + ATP + H2O = C-terminal S-carboxamide-L-cysteinyl-[HypE protein] + AMP + phosphate + diphosphate + H(+)</text>
        <dbReference type="Rhea" id="RHEA:55636"/>
        <dbReference type="Rhea" id="RHEA-COMP:14247"/>
        <dbReference type="Rhea" id="RHEA-COMP:14392"/>
        <dbReference type="ChEBI" id="CHEBI:15377"/>
        <dbReference type="ChEBI" id="CHEBI:15378"/>
        <dbReference type="ChEBI" id="CHEBI:30616"/>
        <dbReference type="ChEBI" id="CHEBI:33019"/>
        <dbReference type="ChEBI" id="CHEBI:43474"/>
        <dbReference type="ChEBI" id="CHEBI:58228"/>
        <dbReference type="ChEBI" id="CHEBI:76913"/>
        <dbReference type="ChEBI" id="CHEBI:139126"/>
        <dbReference type="ChEBI" id="CHEBI:456215"/>
    </reaction>
</comment>
<evidence type="ECO:0000313" key="13">
    <source>
        <dbReference type="Proteomes" id="UP000008363"/>
    </source>
</evidence>
<dbReference type="GO" id="GO:0003998">
    <property type="term" value="F:acylphosphatase activity"/>
    <property type="evidence" value="ECO:0007669"/>
    <property type="project" value="UniProtKB-EC"/>
</dbReference>
<dbReference type="PANTHER" id="PTHR42959:SF1">
    <property type="entry name" value="CARBAMOYLTRANSFERASE HYPF"/>
    <property type="match status" value="1"/>
</dbReference>
<dbReference type="InterPro" id="IPR041440">
    <property type="entry name" value="HypF_C"/>
</dbReference>
<feature type="active site" evidence="9">
    <location>
        <position position="40"/>
    </location>
</feature>
<evidence type="ECO:0000256" key="9">
    <source>
        <dbReference type="PROSITE-ProRule" id="PRU00520"/>
    </source>
</evidence>
<dbReference type="GO" id="GO:0051604">
    <property type="term" value="P:protein maturation"/>
    <property type="evidence" value="ECO:0007669"/>
    <property type="project" value="TreeGrafter"/>
</dbReference>
<sequence>MSAGRVRRRLVITGLVQGVGFRPFVYATAAELALTGGVRNDSSGVVIEIEGTASAAAEFSDRVRHRPPALAVVEDIVETPLRLRGGTGFTIDDSTHGTHGRTLVSPDVAICADCRAELRDPADRRHRHPFISCTNCGPRFTIVERMPYDRTNTSMADFPMCPRCAAEYSDPGDRRFHAQTVSCHDCGPVISYDGPDAEDRDPLTAARALLDRGGILAVKGIGGYHLACDANNERAVATLRRRKRRGDKPFAVMVAGLETARGLVATDAAADRLLCSPHAPIVIGPRSGAPVAASVAPGNPDLGVMLAYTPLHLLLFGLEEDHPGPQELVMTSGNLGGEPICYQPEQARERLAQIADGFLDHDRRIVVPCDDSVLRVVDGATMPIRRSRGYAPMPLVLPAPAPPMMATGADLKNTCAVAHGRYAWLSQHIGDMDDLATLNAFDAAERHLEAVTGVTPELLAVDAHPGYRSAAWARRTAAGREVRSVHHHHAHVAAVMGEHGIDPSESVLGIAFDGTGYGTDRAIWGGEIMHCRYKSCQRLAHLSYVPLAGGDVSVTRPYRMALAHLWSAGIEWSPRLPAVAACPESERRALAHQLDTGLGCVPTSSMGRLFDAISALIGIRQIIDYEAQAAIELESVSRGIDCAGEHYRFGLATDNDTPATVIDPAPVLGAAVADLGAGVAPGTIGARFHVAVAAMVRDCVLRFAELSDTVALTGGVFQNALLFGMTRKLLADAGFEVIAHRLVPPNDGGVAFGQLLVASSG</sequence>
<dbReference type="SUPFAM" id="SSF55821">
    <property type="entry name" value="YrdC/RibB"/>
    <property type="match status" value="1"/>
</dbReference>
<dbReference type="InterPro" id="IPR036046">
    <property type="entry name" value="Acylphosphatase-like_dom_sf"/>
</dbReference>
<dbReference type="Gene3D" id="3.90.870.50">
    <property type="match status" value="1"/>
</dbReference>
<name>K6VWX2_9ACTN</name>
<accession>K6VWX2</accession>
<dbReference type="STRING" id="1108045.GORHZ_130_00230"/>
<dbReference type="PANTHER" id="PTHR42959">
    <property type="entry name" value="CARBAMOYLTRANSFERASE"/>
    <property type="match status" value="1"/>
</dbReference>
<comment type="pathway">
    <text evidence="1">Protein modification; [NiFe] hydrogenase maturation.</text>
</comment>
<dbReference type="Proteomes" id="UP000008363">
    <property type="component" value="Unassembled WGS sequence"/>
</dbReference>
<dbReference type="InterPro" id="IPR055128">
    <property type="entry name" value="HypF_C_2"/>
</dbReference>
<dbReference type="InterPro" id="IPR051060">
    <property type="entry name" value="Carbamoyltrans_HypF-like"/>
</dbReference>
<evidence type="ECO:0000256" key="3">
    <source>
        <dbReference type="ARBA" id="ARBA00022598"/>
    </source>
</evidence>
<gene>
    <name evidence="12" type="primary">hypF</name>
    <name evidence="12" type="ORF">GORHZ_130_00230</name>
</gene>
<evidence type="ECO:0000259" key="10">
    <source>
        <dbReference type="PROSITE" id="PS51160"/>
    </source>
</evidence>
<keyword evidence="13" id="KW-1185">Reference proteome</keyword>
<dbReference type="SUPFAM" id="SSF54975">
    <property type="entry name" value="Acylphosphatase/BLUF domain-like"/>
    <property type="match status" value="1"/>
</dbReference>